<proteinExistence type="inferred from homology"/>
<keyword evidence="2" id="KW-0521">NADP</keyword>
<gene>
    <name evidence="6" type="ORF">C7M84_002736</name>
</gene>
<dbReference type="SUPFAM" id="SSF51735">
    <property type="entry name" value="NAD(P)-binding Rossmann-fold domains"/>
    <property type="match status" value="1"/>
</dbReference>
<sequence>MDAVVDSAKLLFNEFLPYWRRAEGALAVVGFCYAGSVAISLLWQVTNGVRVHFWSRLWKKDLVGKYGKWAVVTGSTDGIGKSYAKELASKGMNVLLVSRTKAKLERVAQEISSKYGVETDIVQADFSEGRSVYGNIAEHLKGKDIGILVNNVGMLVTPRLFLDIPEDDIWAYASVNVASVPAMDSAHTSKPCKPSWILHIPTYPHTQRISTTYATYIPYFLHLPTKTGSGLSALSR</sequence>
<comment type="subcellular location">
    <subcellularLocation>
        <location evidence="1">Mitochondrion</location>
    </subcellularLocation>
</comment>
<evidence type="ECO:0000256" key="5">
    <source>
        <dbReference type="SAM" id="Phobius"/>
    </source>
</evidence>
<comment type="caution">
    <text evidence="6">The sequence shown here is derived from an EMBL/GenBank/DDBJ whole genome shotgun (WGS) entry which is preliminary data.</text>
</comment>
<organism evidence="6 7">
    <name type="scientific">Penaeus vannamei</name>
    <name type="common">Whiteleg shrimp</name>
    <name type="synonym">Litopenaeus vannamei</name>
    <dbReference type="NCBI Taxonomy" id="6689"/>
    <lineage>
        <taxon>Eukaryota</taxon>
        <taxon>Metazoa</taxon>
        <taxon>Ecdysozoa</taxon>
        <taxon>Arthropoda</taxon>
        <taxon>Crustacea</taxon>
        <taxon>Multicrustacea</taxon>
        <taxon>Malacostraca</taxon>
        <taxon>Eumalacostraca</taxon>
        <taxon>Eucarida</taxon>
        <taxon>Decapoda</taxon>
        <taxon>Dendrobranchiata</taxon>
        <taxon>Penaeoidea</taxon>
        <taxon>Penaeidae</taxon>
        <taxon>Penaeus</taxon>
    </lineage>
</organism>
<keyword evidence="5" id="KW-1133">Transmembrane helix</keyword>
<dbReference type="PANTHER" id="PTHR44889:SF1">
    <property type="entry name" value="INACTIVE HYDROXYSTEROID DEHYDROGENASE-LIKE PROTEIN 1"/>
    <property type="match status" value="1"/>
</dbReference>
<dbReference type="InterPro" id="IPR052149">
    <property type="entry name" value="17-beta-HSD3-like"/>
</dbReference>
<keyword evidence="5" id="KW-0812">Transmembrane</keyword>
<evidence type="ECO:0000256" key="4">
    <source>
        <dbReference type="ARBA" id="ARBA00038261"/>
    </source>
</evidence>
<dbReference type="Pfam" id="PF00106">
    <property type="entry name" value="adh_short"/>
    <property type="match status" value="1"/>
</dbReference>
<reference evidence="6 7" key="1">
    <citation type="submission" date="2018-04" db="EMBL/GenBank/DDBJ databases">
        <authorList>
            <person name="Zhang X."/>
            <person name="Yuan J."/>
            <person name="Li F."/>
            <person name="Xiang J."/>
        </authorList>
    </citation>
    <scope>NUCLEOTIDE SEQUENCE [LARGE SCALE GENOMIC DNA]</scope>
    <source>
        <tissue evidence="6">Muscle</tissue>
    </source>
</reference>
<dbReference type="AlphaFoldDB" id="A0A3R7P8K1"/>
<comment type="similarity">
    <text evidence="4">Belongs to the short-chain dehydrogenases/reductases (SDR) family. 17-beta-HSD 3 subfamily.</text>
</comment>
<evidence type="ECO:0008006" key="8">
    <source>
        <dbReference type="Google" id="ProtNLM"/>
    </source>
</evidence>
<keyword evidence="3" id="KW-0496">Mitochondrion</keyword>
<dbReference type="STRING" id="6689.A0A3R7P8K1"/>
<name>A0A3R7P8K1_PENVA</name>
<reference evidence="6 7" key="2">
    <citation type="submission" date="2019-01" db="EMBL/GenBank/DDBJ databases">
        <title>The decoding of complex shrimp genome reveals the adaptation for benthos swimmer, frequently molting mechanism and breeding impact on genome.</title>
        <authorList>
            <person name="Sun Y."/>
            <person name="Gao Y."/>
            <person name="Yu Y."/>
        </authorList>
    </citation>
    <scope>NUCLEOTIDE SEQUENCE [LARGE SCALE GENOMIC DNA]</scope>
    <source>
        <tissue evidence="6">Muscle</tissue>
    </source>
</reference>
<keyword evidence="7" id="KW-1185">Reference proteome</keyword>
<dbReference type="Proteomes" id="UP000283509">
    <property type="component" value="Unassembled WGS sequence"/>
</dbReference>
<feature type="transmembrane region" description="Helical" evidence="5">
    <location>
        <begin position="24"/>
        <end position="43"/>
    </location>
</feature>
<keyword evidence="5" id="KW-0472">Membrane</keyword>
<dbReference type="PRINTS" id="PR00081">
    <property type="entry name" value="GDHRDH"/>
</dbReference>
<dbReference type="InterPro" id="IPR036291">
    <property type="entry name" value="NAD(P)-bd_dom_sf"/>
</dbReference>
<evidence type="ECO:0000256" key="3">
    <source>
        <dbReference type="ARBA" id="ARBA00023128"/>
    </source>
</evidence>
<evidence type="ECO:0000313" key="6">
    <source>
        <dbReference type="EMBL" id="ROT78531.1"/>
    </source>
</evidence>
<dbReference type="EMBL" id="QCYY01001367">
    <property type="protein sequence ID" value="ROT78531.1"/>
    <property type="molecule type" value="Genomic_DNA"/>
</dbReference>
<dbReference type="Gene3D" id="3.40.50.720">
    <property type="entry name" value="NAD(P)-binding Rossmann-like Domain"/>
    <property type="match status" value="1"/>
</dbReference>
<dbReference type="InterPro" id="IPR002347">
    <property type="entry name" value="SDR_fam"/>
</dbReference>
<dbReference type="OrthoDB" id="5545019at2759"/>
<dbReference type="GO" id="GO:0005739">
    <property type="term" value="C:mitochondrion"/>
    <property type="evidence" value="ECO:0007669"/>
    <property type="project" value="UniProtKB-SubCell"/>
</dbReference>
<accession>A0A3R7P8K1</accession>
<protein>
    <recommendedName>
        <fullName evidence="8">Inactive hydroxysteroid dehydrogenase-like protein 1</fullName>
    </recommendedName>
</protein>
<evidence type="ECO:0000256" key="2">
    <source>
        <dbReference type="ARBA" id="ARBA00022857"/>
    </source>
</evidence>
<dbReference type="PANTHER" id="PTHR44889">
    <property type="entry name" value="INACTIVE HYDROXYSTEROID DEHYDROGENASE-LIKE PROTEIN 1"/>
    <property type="match status" value="1"/>
</dbReference>
<evidence type="ECO:0000256" key="1">
    <source>
        <dbReference type="ARBA" id="ARBA00004173"/>
    </source>
</evidence>
<evidence type="ECO:0000313" key="7">
    <source>
        <dbReference type="Proteomes" id="UP000283509"/>
    </source>
</evidence>